<name>A0AAE0LPC4_9PEZI</name>
<proteinExistence type="predicted"/>
<dbReference type="EMBL" id="JAUEPN010000007">
    <property type="protein sequence ID" value="KAK3292457.1"/>
    <property type="molecule type" value="Genomic_DNA"/>
</dbReference>
<dbReference type="AlphaFoldDB" id="A0AAE0LPC4"/>
<accession>A0AAE0LPC4</accession>
<feature type="compositionally biased region" description="Basic residues" evidence="1">
    <location>
        <begin position="14"/>
        <end position="26"/>
    </location>
</feature>
<organism evidence="2 3">
    <name type="scientific">Chaetomium fimeti</name>
    <dbReference type="NCBI Taxonomy" id="1854472"/>
    <lineage>
        <taxon>Eukaryota</taxon>
        <taxon>Fungi</taxon>
        <taxon>Dikarya</taxon>
        <taxon>Ascomycota</taxon>
        <taxon>Pezizomycotina</taxon>
        <taxon>Sordariomycetes</taxon>
        <taxon>Sordariomycetidae</taxon>
        <taxon>Sordariales</taxon>
        <taxon>Chaetomiaceae</taxon>
        <taxon>Chaetomium</taxon>
    </lineage>
</organism>
<evidence type="ECO:0000313" key="2">
    <source>
        <dbReference type="EMBL" id="KAK3292457.1"/>
    </source>
</evidence>
<evidence type="ECO:0000313" key="3">
    <source>
        <dbReference type="Proteomes" id="UP001278766"/>
    </source>
</evidence>
<evidence type="ECO:0000256" key="1">
    <source>
        <dbReference type="SAM" id="MobiDB-lite"/>
    </source>
</evidence>
<gene>
    <name evidence="2" type="ORF">B0H64DRAFT_228943</name>
</gene>
<protein>
    <submittedName>
        <fullName evidence="2">Uncharacterized protein</fullName>
    </submittedName>
</protein>
<dbReference type="Proteomes" id="UP001278766">
    <property type="component" value="Unassembled WGS sequence"/>
</dbReference>
<reference evidence="2" key="1">
    <citation type="journal article" date="2023" name="Mol. Phylogenet. Evol.">
        <title>Genome-scale phylogeny and comparative genomics of the fungal order Sordariales.</title>
        <authorList>
            <person name="Hensen N."/>
            <person name="Bonometti L."/>
            <person name="Westerberg I."/>
            <person name="Brannstrom I.O."/>
            <person name="Guillou S."/>
            <person name="Cros-Aarteil S."/>
            <person name="Calhoun S."/>
            <person name="Haridas S."/>
            <person name="Kuo A."/>
            <person name="Mondo S."/>
            <person name="Pangilinan J."/>
            <person name="Riley R."/>
            <person name="LaButti K."/>
            <person name="Andreopoulos B."/>
            <person name="Lipzen A."/>
            <person name="Chen C."/>
            <person name="Yan M."/>
            <person name="Daum C."/>
            <person name="Ng V."/>
            <person name="Clum A."/>
            <person name="Steindorff A."/>
            <person name="Ohm R.A."/>
            <person name="Martin F."/>
            <person name="Silar P."/>
            <person name="Natvig D.O."/>
            <person name="Lalanne C."/>
            <person name="Gautier V."/>
            <person name="Ament-Velasquez S.L."/>
            <person name="Kruys A."/>
            <person name="Hutchinson M.I."/>
            <person name="Powell A.J."/>
            <person name="Barry K."/>
            <person name="Miller A.N."/>
            <person name="Grigoriev I.V."/>
            <person name="Debuchy R."/>
            <person name="Gladieux P."/>
            <person name="Hiltunen Thoren M."/>
            <person name="Johannesson H."/>
        </authorList>
    </citation>
    <scope>NUCLEOTIDE SEQUENCE</scope>
    <source>
        <strain evidence="2">CBS 168.71</strain>
    </source>
</reference>
<sequence length="161" mass="18436">MGPLPGRLLLSHPTRPHQHTKTKTTKHKYDTHKPVCTIRCLSGSFGHRVFFIIQTESRLLVSSRGGRFFAFNTRYTFRREQSRITVAVFFVSVFQRYPTRTIVVSTTRQLFTRPASRSEDGRNGSHDHVTAAPEMVALLPITGVQELQKLPVFCFPLFLSF</sequence>
<comment type="caution">
    <text evidence="2">The sequence shown here is derived from an EMBL/GenBank/DDBJ whole genome shotgun (WGS) entry which is preliminary data.</text>
</comment>
<dbReference type="GeneID" id="87836645"/>
<keyword evidence="3" id="KW-1185">Reference proteome</keyword>
<dbReference type="RefSeq" id="XP_062655971.1">
    <property type="nucleotide sequence ID" value="XM_062799697.1"/>
</dbReference>
<reference evidence="2" key="2">
    <citation type="submission" date="2023-06" db="EMBL/GenBank/DDBJ databases">
        <authorList>
            <consortium name="Lawrence Berkeley National Laboratory"/>
            <person name="Haridas S."/>
            <person name="Hensen N."/>
            <person name="Bonometti L."/>
            <person name="Westerberg I."/>
            <person name="Brannstrom I.O."/>
            <person name="Guillou S."/>
            <person name="Cros-Aarteil S."/>
            <person name="Calhoun S."/>
            <person name="Kuo A."/>
            <person name="Mondo S."/>
            <person name="Pangilinan J."/>
            <person name="Riley R."/>
            <person name="Labutti K."/>
            <person name="Andreopoulos B."/>
            <person name="Lipzen A."/>
            <person name="Chen C."/>
            <person name="Yanf M."/>
            <person name="Daum C."/>
            <person name="Ng V."/>
            <person name="Clum A."/>
            <person name="Steindorff A."/>
            <person name="Ohm R."/>
            <person name="Martin F."/>
            <person name="Silar P."/>
            <person name="Natvig D."/>
            <person name="Lalanne C."/>
            <person name="Gautier V."/>
            <person name="Ament-Velasquez S.L."/>
            <person name="Kruys A."/>
            <person name="Hutchinson M.I."/>
            <person name="Powell A.J."/>
            <person name="Barry K."/>
            <person name="Miller A.N."/>
            <person name="Grigoriev I.V."/>
            <person name="Debuchy R."/>
            <person name="Gladieux P."/>
            <person name="Thoren M.H."/>
            <person name="Johannesson H."/>
        </authorList>
    </citation>
    <scope>NUCLEOTIDE SEQUENCE</scope>
    <source>
        <strain evidence="2">CBS 168.71</strain>
    </source>
</reference>
<feature type="region of interest" description="Disordered" evidence="1">
    <location>
        <begin position="1"/>
        <end position="28"/>
    </location>
</feature>